<accession>F2THJ5</accession>
<dbReference type="CDD" id="cd17325">
    <property type="entry name" value="MFS_MdtG_SLC18_like"/>
    <property type="match status" value="1"/>
</dbReference>
<evidence type="ECO:0000256" key="6">
    <source>
        <dbReference type="SAM" id="Phobius"/>
    </source>
</evidence>
<feature type="transmembrane region" description="Helical" evidence="6">
    <location>
        <begin position="82"/>
        <end position="103"/>
    </location>
</feature>
<evidence type="ECO:0000256" key="5">
    <source>
        <dbReference type="ARBA" id="ARBA00023136"/>
    </source>
</evidence>
<gene>
    <name evidence="8" type="ORF">BDDG_05652</name>
</gene>
<feature type="transmembrane region" description="Helical" evidence="6">
    <location>
        <begin position="110"/>
        <end position="129"/>
    </location>
</feature>
<keyword evidence="4 6" id="KW-1133">Transmembrane helix</keyword>
<organism evidence="8">
    <name type="scientific">Ajellomyces dermatitidis (strain ATCC 18188 / CBS 674.68)</name>
    <name type="common">Blastomyces dermatitidis</name>
    <dbReference type="NCBI Taxonomy" id="653446"/>
    <lineage>
        <taxon>Eukaryota</taxon>
        <taxon>Fungi</taxon>
        <taxon>Dikarya</taxon>
        <taxon>Ascomycota</taxon>
        <taxon>Pezizomycotina</taxon>
        <taxon>Eurotiomycetes</taxon>
        <taxon>Eurotiomycetidae</taxon>
        <taxon>Onygenales</taxon>
        <taxon>Ajellomycetaceae</taxon>
        <taxon>Blastomyces</taxon>
    </lineage>
</organism>
<proteinExistence type="predicted"/>
<name>F2THJ5_AJEDA</name>
<feature type="transmembrane region" description="Helical" evidence="6">
    <location>
        <begin position="171"/>
        <end position="193"/>
    </location>
</feature>
<evidence type="ECO:0000256" key="4">
    <source>
        <dbReference type="ARBA" id="ARBA00022989"/>
    </source>
</evidence>
<dbReference type="PANTHER" id="PTHR23506">
    <property type="entry name" value="GH10249P"/>
    <property type="match status" value="1"/>
</dbReference>
<feature type="transmembrane region" description="Helical" evidence="6">
    <location>
        <begin position="380"/>
        <end position="405"/>
    </location>
</feature>
<dbReference type="EMBL" id="GG749437">
    <property type="protein sequence ID" value="EGE82708.2"/>
    <property type="molecule type" value="Genomic_DNA"/>
</dbReference>
<dbReference type="SUPFAM" id="SSF103473">
    <property type="entry name" value="MFS general substrate transporter"/>
    <property type="match status" value="1"/>
</dbReference>
<dbReference type="HOGENOM" id="CLU_001265_51_3_1"/>
<keyword evidence="3 6" id="KW-0812">Transmembrane</keyword>
<sequence>MACLQRPNSPDAIPWQWPWPWRENKNPPKWLHIRSSKWFILWVCSFSVFADIFLYALIVPVIPFALSYRVGLDPSDAQKWTSILLTIYAGGLLVGSPLCGWWADKTKARQVPFIVGLLLLAGATVMFALARNLALLVVARILQGLSGAVVWTIALAMMADRVGSQEIGAHLGTIVAARSIATISAPLIGGIVYAKVGYYMVYVTAFIFLGADIVFRLVMIEARVAQKWDPSIGLQLAREHFSTQKLEGPEKVSQKEDEARAFTVAQPRGSRISRLVHYLPPFITVLSSIRLVMALWGCTVLAILFGAFEATIPLFVHSTFHWDSAGAGLVFLAVLIPTFISPAIGWLADKHGTRWYVAIGYLLTTIPVILLRIVTQNTLYNKIVFCVLLAFSGGLAMLFEVPVQIEIVLSVEEKMRENAAHYGEQGAYAQAFGLGNLTYALGLIIGPLWGGYAVEGAGWGVMTLTLGIMCCVSAVPAAIWTEGNIFKRKRNPIVEGKERESGRRYLHLWEPHRRQIPMILLKIDQSLTQLSFPHLPFRLFACWLIEAIRFIQIGH</sequence>
<dbReference type="Gene3D" id="1.20.1250.20">
    <property type="entry name" value="MFS general substrate transporter like domains"/>
    <property type="match status" value="1"/>
</dbReference>
<feature type="transmembrane region" description="Helical" evidence="6">
    <location>
        <begin position="39"/>
        <end position="62"/>
    </location>
</feature>
<dbReference type="Proteomes" id="UP000007802">
    <property type="component" value="Unassembled WGS sequence"/>
</dbReference>
<feature type="domain" description="Major facilitator superfamily (MFS) profile" evidence="7">
    <location>
        <begin position="40"/>
        <end position="485"/>
    </location>
</feature>
<protein>
    <submittedName>
        <fullName evidence="8">MFS multidrug transporter</fullName>
    </submittedName>
</protein>
<keyword evidence="2" id="KW-0813">Transport</keyword>
<dbReference type="GO" id="GO:0022857">
    <property type="term" value="F:transmembrane transporter activity"/>
    <property type="evidence" value="ECO:0007669"/>
    <property type="project" value="InterPro"/>
</dbReference>
<evidence type="ECO:0000256" key="2">
    <source>
        <dbReference type="ARBA" id="ARBA00022448"/>
    </source>
</evidence>
<dbReference type="PROSITE" id="PS50850">
    <property type="entry name" value="MFS"/>
    <property type="match status" value="1"/>
</dbReference>
<dbReference type="InterPro" id="IPR020846">
    <property type="entry name" value="MFS_dom"/>
</dbReference>
<evidence type="ECO:0000256" key="1">
    <source>
        <dbReference type="ARBA" id="ARBA00004141"/>
    </source>
</evidence>
<evidence type="ECO:0000256" key="3">
    <source>
        <dbReference type="ARBA" id="ARBA00022692"/>
    </source>
</evidence>
<dbReference type="Pfam" id="PF07690">
    <property type="entry name" value="MFS_1"/>
    <property type="match status" value="1"/>
</dbReference>
<reference evidence="8" key="1">
    <citation type="submission" date="2010-03" db="EMBL/GenBank/DDBJ databases">
        <title>Annotation of Blastomyces dermatitidis strain ATCC 18188.</title>
        <authorList>
            <consortium name="The Broad Institute Genome Sequencing Platform"/>
            <consortium name="Broad Institute Genome Sequencing Center for Infectious Disease."/>
            <person name="Cuomo C."/>
            <person name="Klein B."/>
            <person name="Sullivan T."/>
            <person name="Heitman J."/>
            <person name="Young S."/>
            <person name="Zeng Q."/>
            <person name="Gargeya S."/>
            <person name="Alvarado L."/>
            <person name="Berlin A.M."/>
            <person name="Chapman S.B."/>
            <person name="Chen Z."/>
            <person name="Freedman E."/>
            <person name="Gellesch M."/>
            <person name="Goldberg J."/>
            <person name="Griggs A."/>
            <person name="Gujja S."/>
            <person name="Heilman E."/>
            <person name="Heiman D."/>
            <person name="Howarth C."/>
            <person name="Mehta T."/>
            <person name="Neiman D."/>
            <person name="Pearson M."/>
            <person name="Roberts A."/>
            <person name="Saif S."/>
            <person name="Shea T."/>
            <person name="Shenoy N."/>
            <person name="Sisk P."/>
            <person name="Stolte C."/>
            <person name="Sykes S."/>
            <person name="White J."/>
            <person name="Yandava C."/>
            <person name="Haas B."/>
            <person name="Nusbaum C."/>
            <person name="Birren B."/>
        </authorList>
    </citation>
    <scope>NUCLEOTIDE SEQUENCE [LARGE SCALE GENOMIC DNA]</scope>
    <source>
        <strain evidence="8">ATCC 18188</strain>
    </source>
</reference>
<evidence type="ECO:0000259" key="7">
    <source>
        <dbReference type="PROSITE" id="PS50850"/>
    </source>
</evidence>
<dbReference type="GO" id="GO:0016020">
    <property type="term" value="C:membrane"/>
    <property type="evidence" value="ECO:0007669"/>
    <property type="project" value="UniProtKB-SubCell"/>
</dbReference>
<comment type="subcellular location">
    <subcellularLocation>
        <location evidence="1">Membrane</location>
        <topology evidence="1">Multi-pass membrane protein</topology>
    </subcellularLocation>
</comment>
<feature type="transmembrane region" description="Helical" evidence="6">
    <location>
        <begin position="355"/>
        <end position="374"/>
    </location>
</feature>
<dbReference type="OrthoDB" id="5086884at2759"/>
<evidence type="ECO:0000313" key="8">
    <source>
        <dbReference type="EMBL" id="EGE82708.2"/>
    </source>
</evidence>
<feature type="transmembrane region" description="Helical" evidence="6">
    <location>
        <begin position="456"/>
        <end position="480"/>
    </location>
</feature>
<dbReference type="PANTHER" id="PTHR23506:SF23">
    <property type="entry name" value="GH10249P"/>
    <property type="match status" value="1"/>
</dbReference>
<keyword evidence="5 6" id="KW-0472">Membrane</keyword>
<dbReference type="AlphaFoldDB" id="F2THJ5"/>
<dbReference type="InterPro" id="IPR050930">
    <property type="entry name" value="MFS_Vesicular_Transporter"/>
</dbReference>
<feature type="transmembrane region" description="Helical" evidence="6">
    <location>
        <begin position="426"/>
        <end position="450"/>
    </location>
</feature>
<dbReference type="InterPro" id="IPR036259">
    <property type="entry name" value="MFS_trans_sf"/>
</dbReference>
<feature type="transmembrane region" description="Helical" evidence="6">
    <location>
        <begin position="325"/>
        <end position="348"/>
    </location>
</feature>
<feature type="transmembrane region" description="Helical" evidence="6">
    <location>
        <begin position="141"/>
        <end position="159"/>
    </location>
</feature>
<feature type="transmembrane region" description="Helical" evidence="6">
    <location>
        <begin position="278"/>
        <end position="305"/>
    </location>
</feature>
<feature type="transmembrane region" description="Helical" evidence="6">
    <location>
        <begin position="199"/>
        <end position="218"/>
    </location>
</feature>
<dbReference type="InterPro" id="IPR011701">
    <property type="entry name" value="MFS"/>
</dbReference>